<organism evidence="3 4">
    <name type="scientific">Malus baccata</name>
    <name type="common">Siberian crab apple</name>
    <name type="synonym">Pyrus baccata</name>
    <dbReference type="NCBI Taxonomy" id="106549"/>
    <lineage>
        <taxon>Eukaryota</taxon>
        <taxon>Viridiplantae</taxon>
        <taxon>Streptophyta</taxon>
        <taxon>Embryophyta</taxon>
        <taxon>Tracheophyta</taxon>
        <taxon>Spermatophyta</taxon>
        <taxon>Magnoliopsida</taxon>
        <taxon>eudicotyledons</taxon>
        <taxon>Gunneridae</taxon>
        <taxon>Pentapetalae</taxon>
        <taxon>rosids</taxon>
        <taxon>fabids</taxon>
        <taxon>Rosales</taxon>
        <taxon>Rosaceae</taxon>
        <taxon>Amygdaloideae</taxon>
        <taxon>Maleae</taxon>
        <taxon>Malus</taxon>
    </lineage>
</organism>
<dbReference type="EMBL" id="VIEB01000186">
    <property type="protein sequence ID" value="TQE01947.1"/>
    <property type="molecule type" value="Genomic_DNA"/>
</dbReference>
<accession>A0A540MT20</accession>
<gene>
    <name evidence="3" type="ORF">C1H46_012445</name>
</gene>
<keyword evidence="2" id="KW-1133">Transmembrane helix</keyword>
<evidence type="ECO:0000256" key="2">
    <source>
        <dbReference type="SAM" id="Phobius"/>
    </source>
</evidence>
<name>A0A540MT20_MALBA</name>
<sequence length="184" mass="20153">MQVAAKNFTLCNGLSKSNNPFIVLSLTQSTAFNTHSNPLNITFIATFTSPSNSDATSPFLAWVASWANSTILMFAIATCCLTISLSTLSSLYLNYSTFITCSSDMETSLVVFSNSTSWNIIDDFHPVTQEYAFSKALDQTRQKKARTYSKQQPTSQCNTPCEGWWLSTPKPEAPPRSAASSPTT</sequence>
<keyword evidence="2" id="KW-0812">Transmembrane</keyword>
<proteinExistence type="predicted"/>
<keyword evidence="2" id="KW-0472">Membrane</keyword>
<protein>
    <submittedName>
        <fullName evidence="3">Uncharacterized protein</fullName>
    </submittedName>
</protein>
<comment type="caution">
    <text evidence="3">The sequence shown here is derived from an EMBL/GenBank/DDBJ whole genome shotgun (WGS) entry which is preliminary data.</text>
</comment>
<evidence type="ECO:0000256" key="1">
    <source>
        <dbReference type="SAM" id="MobiDB-lite"/>
    </source>
</evidence>
<keyword evidence="4" id="KW-1185">Reference proteome</keyword>
<dbReference type="AlphaFoldDB" id="A0A540MT20"/>
<feature type="region of interest" description="Disordered" evidence="1">
    <location>
        <begin position="144"/>
        <end position="184"/>
    </location>
</feature>
<feature type="compositionally biased region" description="Polar residues" evidence="1">
    <location>
        <begin position="148"/>
        <end position="159"/>
    </location>
</feature>
<feature type="transmembrane region" description="Helical" evidence="2">
    <location>
        <begin position="59"/>
        <end position="85"/>
    </location>
</feature>
<dbReference type="Proteomes" id="UP000315295">
    <property type="component" value="Unassembled WGS sequence"/>
</dbReference>
<reference evidence="3 4" key="1">
    <citation type="journal article" date="2019" name="G3 (Bethesda)">
        <title>Sequencing of a Wild Apple (Malus baccata) Genome Unravels the Differences Between Cultivated and Wild Apple Species Regarding Disease Resistance and Cold Tolerance.</title>
        <authorList>
            <person name="Chen X."/>
        </authorList>
    </citation>
    <scope>NUCLEOTIDE SEQUENCE [LARGE SCALE GENOMIC DNA]</scope>
    <source>
        <strain evidence="4">cv. Shandingzi</strain>
        <tissue evidence="3">Leaves</tissue>
    </source>
</reference>
<feature type="compositionally biased region" description="Low complexity" evidence="1">
    <location>
        <begin position="175"/>
        <end position="184"/>
    </location>
</feature>
<evidence type="ECO:0000313" key="4">
    <source>
        <dbReference type="Proteomes" id="UP000315295"/>
    </source>
</evidence>
<evidence type="ECO:0000313" key="3">
    <source>
        <dbReference type="EMBL" id="TQE01947.1"/>
    </source>
</evidence>